<evidence type="ECO:0000256" key="1">
    <source>
        <dbReference type="SAM" id="Phobius"/>
    </source>
</evidence>
<dbReference type="KEGG" id="ncv:NCAV_1351"/>
<evidence type="ECO:0000313" key="3">
    <source>
        <dbReference type="Proteomes" id="UP000236248"/>
    </source>
</evidence>
<reference evidence="3" key="1">
    <citation type="submission" date="2018-01" db="EMBL/GenBank/DDBJ databases">
        <authorList>
            <person name="Kerou L M."/>
        </authorList>
    </citation>
    <scope>NUCLEOTIDE SEQUENCE [LARGE SCALE GENOMIC DNA]</scope>
    <source>
        <strain evidence="3">SCU2</strain>
    </source>
</reference>
<keyword evidence="1" id="KW-0472">Membrane</keyword>
<gene>
    <name evidence="2" type="ORF">NCAV_1351</name>
</gene>
<feature type="transmembrane region" description="Helical" evidence="1">
    <location>
        <begin position="12"/>
        <end position="35"/>
    </location>
</feature>
<sequence>MQDIRIQARDKVKILAVGLLAGLNATLVVSGLIFAGEALMNYPHGLFYLIIGYSLGFDGSNALGMGMVMHIVTGVLIGLVASIPVVTVERLFRALSNFNTAMIYGIIVGVLVWLLFFLPVSYLIVMPTLEGYNGVAYDRSGRILTDLNLSFARVIYYSIGLHIQFGIVYSIITGAFIERMMKILSLEK</sequence>
<organism evidence="2 3">
    <name type="scientific">Candidatus Nitrosocaldus cavascurensis</name>
    <dbReference type="NCBI Taxonomy" id="2058097"/>
    <lineage>
        <taxon>Archaea</taxon>
        <taxon>Nitrososphaerota</taxon>
        <taxon>Nitrososphaeria</taxon>
        <taxon>Candidatus Nitrosocaldales</taxon>
        <taxon>Candidatus Nitrosocaldaceae</taxon>
        <taxon>Candidatus Nitrosocaldus</taxon>
    </lineage>
</organism>
<keyword evidence="1" id="KW-1133">Transmembrane helix</keyword>
<dbReference type="GeneID" id="41595349"/>
<dbReference type="AlphaFoldDB" id="A0A2K5ASA3"/>
<name>A0A2K5ASA3_9ARCH</name>
<accession>A0A2K5ASA3</accession>
<dbReference type="RefSeq" id="WP_103286844.1">
    <property type="nucleotide sequence ID" value="NZ_LT981265.1"/>
</dbReference>
<protein>
    <submittedName>
        <fullName evidence="2">Uncharacterized protein</fullName>
    </submittedName>
</protein>
<dbReference type="EMBL" id="LT981265">
    <property type="protein sequence ID" value="SPC34517.1"/>
    <property type="molecule type" value="Genomic_DNA"/>
</dbReference>
<feature type="transmembrane region" description="Helical" evidence="1">
    <location>
        <begin position="101"/>
        <end position="125"/>
    </location>
</feature>
<feature type="transmembrane region" description="Helical" evidence="1">
    <location>
        <begin position="67"/>
        <end position="89"/>
    </location>
</feature>
<feature type="transmembrane region" description="Helical" evidence="1">
    <location>
        <begin position="154"/>
        <end position="177"/>
    </location>
</feature>
<keyword evidence="1" id="KW-0812">Transmembrane</keyword>
<keyword evidence="3" id="KW-1185">Reference proteome</keyword>
<proteinExistence type="predicted"/>
<evidence type="ECO:0000313" key="2">
    <source>
        <dbReference type="EMBL" id="SPC34517.1"/>
    </source>
</evidence>
<dbReference type="Proteomes" id="UP000236248">
    <property type="component" value="Chromosome NCAV"/>
</dbReference>